<keyword evidence="2" id="KW-1185">Reference proteome</keyword>
<evidence type="ECO:0000313" key="2">
    <source>
        <dbReference type="Proteomes" id="UP000025227"/>
    </source>
</evidence>
<organism evidence="2 3">
    <name type="scientific">Haemonchus contortus</name>
    <name type="common">Barber pole worm</name>
    <dbReference type="NCBI Taxonomy" id="6289"/>
    <lineage>
        <taxon>Eukaryota</taxon>
        <taxon>Metazoa</taxon>
        <taxon>Ecdysozoa</taxon>
        <taxon>Nematoda</taxon>
        <taxon>Chromadorea</taxon>
        <taxon>Rhabditida</taxon>
        <taxon>Rhabditina</taxon>
        <taxon>Rhabditomorpha</taxon>
        <taxon>Strongyloidea</taxon>
        <taxon>Trichostrongylidae</taxon>
        <taxon>Haemonchus</taxon>
    </lineage>
</organism>
<dbReference type="GO" id="GO:1902884">
    <property type="term" value="P:positive regulation of response to oxidative stress"/>
    <property type="evidence" value="ECO:0007669"/>
    <property type="project" value="InterPro"/>
</dbReference>
<evidence type="ECO:0000256" key="1">
    <source>
        <dbReference type="SAM" id="Phobius"/>
    </source>
</evidence>
<sequence>FSCYLNSTRLARRMESSSFLYLFYFTLIFLIIMRLRETVGYERLRDESELLSLIQKYDTQDAVGSFRSLRIHQKLCENEKNCEIIPPFKTYYPAYSIAGPGHRVSSCMIPKNMSTVLSAIFCALFTHSLRNSSRPVTKMGREICNQRNELHNYKQIKNLAHGQPWVNFVMVREPAERFLSGFMYMCSPGNGENSVCEGCAGDIKCALMRTLESSRRFAAGDLSASSYLLWHLGPQNWHCDFQRNLEHFKLIHYSPENKEKLNSDLSKVLEEGKVDRSDVELIVSQVSSGTSIHATRQKAETKMFEKHMEDIEVKRLLVKIFYWDYVLFNFTLPDVDF</sequence>
<dbReference type="Pfam" id="PF03567">
    <property type="entry name" value="Sulfotransfer_2"/>
    <property type="match status" value="1"/>
</dbReference>
<dbReference type="OMA" id="KMGREIC"/>
<dbReference type="OrthoDB" id="408912at2759"/>
<dbReference type="GO" id="GO:0016020">
    <property type="term" value="C:membrane"/>
    <property type="evidence" value="ECO:0007669"/>
    <property type="project" value="InterPro"/>
</dbReference>
<keyword evidence="1" id="KW-0472">Membrane</keyword>
<dbReference type="InterPro" id="IPR007669">
    <property type="entry name" value="Chst-1-like"/>
</dbReference>
<dbReference type="InterPro" id="IPR005331">
    <property type="entry name" value="Sulfotransferase"/>
</dbReference>
<dbReference type="WBParaSite" id="HCON_00121915-00001">
    <property type="protein sequence ID" value="HCON_00121915-00001"/>
    <property type="gene ID" value="HCON_00121915"/>
</dbReference>
<keyword evidence="1" id="KW-0812">Transmembrane</keyword>
<accession>A0A7I4YNW9</accession>
<dbReference type="GO" id="GO:0050650">
    <property type="term" value="P:chondroitin sulfate proteoglycan biosynthetic process"/>
    <property type="evidence" value="ECO:0007669"/>
    <property type="project" value="InterPro"/>
</dbReference>
<dbReference type="PANTHER" id="PTHR22900:SF5">
    <property type="entry name" value="PROTEIN CBG14245"/>
    <property type="match status" value="1"/>
</dbReference>
<keyword evidence="1" id="KW-1133">Transmembrane helix</keyword>
<reference evidence="3" key="1">
    <citation type="submission" date="2020-12" db="UniProtKB">
        <authorList>
            <consortium name="WormBaseParasite"/>
        </authorList>
    </citation>
    <scope>IDENTIFICATION</scope>
    <source>
        <strain evidence="3">MHco3</strain>
    </source>
</reference>
<proteinExistence type="predicted"/>
<dbReference type="Proteomes" id="UP000025227">
    <property type="component" value="Unplaced"/>
</dbReference>
<protein>
    <submittedName>
        <fullName evidence="3">Sulfotransfer_1 domain-containing protein</fullName>
    </submittedName>
</protein>
<name>A0A7I4YNW9_HAECO</name>
<feature type="transmembrane region" description="Helical" evidence="1">
    <location>
        <begin position="18"/>
        <end position="35"/>
    </location>
</feature>
<dbReference type="AlphaFoldDB" id="A0A7I4YNW9"/>
<evidence type="ECO:0000313" key="3">
    <source>
        <dbReference type="WBParaSite" id="HCON_00121915-00001"/>
    </source>
</evidence>
<dbReference type="PANTHER" id="PTHR22900">
    <property type="entry name" value="PROTEIN CBG14245-RELATED"/>
    <property type="match status" value="1"/>
</dbReference>
<dbReference type="GO" id="GO:0047756">
    <property type="term" value="F:chondroitin 4-sulfotransferase activity"/>
    <property type="evidence" value="ECO:0007669"/>
    <property type="project" value="InterPro"/>
</dbReference>